<proteinExistence type="predicted"/>
<reference evidence="1 2" key="2">
    <citation type="journal article" date="2010" name="Stand. Genomic Sci.">
        <title>Complete genome sequence of Desulfohalobium retbaense type strain (HR(100)).</title>
        <authorList>
            <person name="Spring S."/>
            <person name="Nolan M."/>
            <person name="Lapidus A."/>
            <person name="Glavina Del Rio T."/>
            <person name="Copeland A."/>
            <person name="Tice H."/>
            <person name="Cheng J.F."/>
            <person name="Lucas S."/>
            <person name="Land M."/>
            <person name="Chen F."/>
            <person name="Bruce D."/>
            <person name="Goodwin L."/>
            <person name="Pitluck S."/>
            <person name="Ivanova N."/>
            <person name="Mavromatis K."/>
            <person name="Mikhailova N."/>
            <person name="Pati A."/>
            <person name="Chen A."/>
            <person name="Palaniappan K."/>
            <person name="Hauser L."/>
            <person name="Chang Y.J."/>
            <person name="Jeffries C.D."/>
            <person name="Munk C."/>
            <person name="Kiss H."/>
            <person name="Chain P."/>
            <person name="Han C."/>
            <person name="Brettin T."/>
            <person name="Detter J.C."/>
            <person name="Schuler E."/>
            <person name="Goker M."/>
            <person name="Rohde M."/>
            <person name="Bristow J."/>
            <person name="Eisen J.A."/>
            <person name="Markowitz V."/>
            <person name="Hugenholtz P."/>
            <person name="Kyrpides N.C."/>
            <person name="Klenk H.P."/>
        </authorList>
    </citation>
    <scope>NUCLEOTIDE SEQUENCE [LARGE SCALE GENOMIC DNA]</scope>
    <source>
        <strain evidence="1 2">DSM 5692</strain>
    </source>
</reference>
<dbReference type="HOGENOM" id="CLU_1493930_0_0_7"/>
<evidence type="ECO:0000313" key="1">
    <source>
        <dbReference type="EMBL" id="ACV67670.1"/>
    </source>
</evidence>
<organism evidence="1 2">
    <name type="scientific">Desulfohalobium retbaense (strain ATCC 49708 / DSM 5692 / JCM 16813 / HR100)</name>
    <dbReference type="NCBI Taxonomy" id="485915"/>
    <lineage>
        <taxon>Bacteria</taxon>
        <taxon>Pseudomonadati</taxon>
        <taxon>Thermodesulfobacteriota</taxon>
        <taxon>Desulfovibrionia</taxon>
        <taxon>Desulfovibrionales</taxon>
        <taxon>Desulfohalobiaceae</taxon>
        <taxon>Desulfohalobium</taxon>
    </lineage>
</organism>
<dbReference type="RefSeq" id="WP_015750829.1">
    <property type="nucleotide sequence ID" value="NC_013223.1"/>
</dbReference>
<protein>
    <submittedName>
        <fullName evidence="1">Uncharacterized protein</fullName>
    </submittedName>
</protein>
<gene>
    <name evidence="1" type="ordered locus">Dret_0368</name>
</gene>
<evidence type="ECO:0000313" key="2">
    <source>
        <dbReference type="Proteomes" id="UP000001052"/>
    </source>
</evidence>
<keyword evidence="2" id="KW-1185">Reference proteome</keyword>
<accession>C8X045</accession>
<dbReference type="Proteomes" id="UP000001052">
    <property type="component" value="Chromosome"/>
</dbReference>
<dbReference type="EMBL" id="CP001734">
    <property type="protein sequence ID" value="ACV67670.1"/>
    <property type="molecule type" value="Genomic_DNA"/>
</dbReference>
<reference evidence="2" key="1">
    <citation type="submission" date="2009-09" db="EMBL/GenBank/DDBJ databases">
        <title>The complete chromosome of Desulfohalobium retbaense DSM 5692.</title>
        <authorList>
            <consortium name="US DOE Joint Genome Institute (JGI-PGF)"/>
            <person name="Lucas S."/>
            <person name="Copeland A."/>
            <person name="Lapidus A."/>
            <person name="Glavina del Rio T."/>
            <person name="Dalin E."/>
            <person name="Tice H."/>
            <person name="Bruce D."/>
            <person name="Goodwin L."/>
            <person name="Pitluck S."/>
            <person name="Kyrpides N."/>
            <person name="Mavromatis K."/>
            <person name="Ivanova N."/>
            <person name="Mikhailova N."/>
            <person name="Munk A.C."/>
            <person name="Brettin T."/>
            <person name="Detter J.C."/>
            <person name="Han C."/>
            <person name="Tapia R."/>
            <person name="Larimer F."/>
            <person name="Land M."/>
            <person name="Hauser L."/>
            <person name="Markowitz V."/>
            <person name="Cheng J.-F."/>
            <person name="Hugenholtz P."/>
            <person name="Woyke T."/>
            <person name="Wu D."/>
            <person name="Spring S."/>
            <person name="Klenk H.-P."/>
            <person name="Eisen J.A."/>
        </authorList>
    </citation>
    <scope>NUCLEOTIDE SEQUENCE [LARGE SCALE GENOMIC DNA]</scope>
    <source>
        <strain evidence="2">DSM 5692</strain>
    </source>
</reference>
<dbReference type="AlphaFoldDB" id="C8X045"/>
<dbReference type="OrthoDB" id="7060271at2"/>
<sequence>MSFAPVRRRGKTWEDAETLHNMVMKFPFQTTGANERSFEQGFAVTLLNAKEKYNQTIYSQVDRDNHVQSVYCFGKHHRPDMTIGSDGIAVELKYISYAGLKDAIGQGHLYRIQNKFVFLILIFSQERKQVYYDIEKGKESDLENTLRYLEENMNIFTYLVPSFKLKGTAVRKVIPFSPWE</sequence>
<name>C8X045_DESRD</name>
<dbReference type="KEGG" id="drt:Dret_0368"/>
<dbReference type="eggNOG" id="ENOG5033ZMA">
    <property type="taxonomic scope" value="Bacteria"/>
</dbReference>